<keyword evidence="2" id="KW-1133">Transmembrane helix</keyword>
<keyword evidence="2" id="KW-0472">Membrane</keyword>
<evidence type="ECO:0000256" key="1">
    <source>
        <dbReference type="SAM" id="MobiDB-lite"/>
    </source>
</evidence>
<accession>A0A061IS43</accession>
<sequence length="206" mass="22958">MHPRMYVRSIPPPPPPQACKTDAQTNVCYAVHFVQFICCVLHHQSGVRSSRVLAFSPFPFFSCGCRSRSLCPLRLASASSLGLRLPHHHQVTDFSSARASGTFLGAKQHASMCYGASNCREKQNASCRRGGGPQGKQRGSDNMGKGEGKNRKKMGRKKEKDATIGLCWRRSDVWPFSVFCFGLVHQLCGSFCVMFVFFFLFCFSFV</sequence>
<comment type="caution">
    <text evidence="3">The sequence shown here is derived from an EMBL/GenBank/DDBJ whole genome shotgun (WGS) entry which is preliminary data.</text>
</comment>
<gene>
    <name evidence="3" type="ORF">TRSC58_07316</name>
</gene>
<proteinExistence type="predicted"/>
<dbReference type="VEuPathDB" id="TriTrypDB:TRSC58_07316"/>
<name>A0A061IS43_TRYRA</name>
<dbReference type="AlphaFoldDB" id="A0A061IS43"/>
<organism evidence="3 4">
    <name type="scientific">Trypanosoma rangeli SC58</name>
    <dbReference type="NCBI Taxonomy" id="429131"/>
    <lineage>
        <taxon>Eukaryota</taxon>
        <taxon>Discoba</taxon>
        <taxon>Euglenozoa</taxon>
        <taxon>Kinetoplastea</taxon>
        <taxon>Metakinetoplastina</taxon>
        <taxon>Trypanosomatida</taxon>
        <taxon>Trypanosomatidae</taxon>
        <taxon>Trypanosoma</taxon>
        <taxon>Herpetosoma</taxon>
    </lineage>
</organism>
<evidence type="ECO:0000256" key="2">
    <source>
        <dbReference type="SAM" id="Phobius"/>
    </source>
</evidence>
<protein>
    <submittedName>
        <fullName evidence="3">Uncharacterized protein</fullName>
    </submittedName>
</protein>
<evidence type="ECO:0000313" key="4">
    <source>
        <dbReference type="Proteomes" id="UP000031737"/>
    </source>
</evidence>
<feature type="region of interest" description="Disordered" evidence="1">
    <location>
        <begin position="125"/>
        <end position="157"/>
    </location>
</feature>
<reference evidence="3 4" key="1">
    <citation type="submission" date="2013-07" db="EMBL/GenBank/DDBJ databases">
        <authorList>
            <person name="Stoco P.H."/>
            <person name="Wagner G."/>
            <person name="Gerber A."/>
            <person name="Zaha A."/>
            <person name="Thompson C."/>
            <person name="Bartholomeu D.C."/>
            <person name="Luckemeyer D.D."/>
            <person name="Bahia D."/>
            <person name="Loreto E."/>
            <person name="Prestes E.B."/>
            <person name="Lima F.M."/>
            <person name="Rodrigues-Luiz G."/>
            <person name="Vallejo G.A."/>
            <person name="Filho J.F."/>
            <person name="Monteiro K.M."/>
            <person name="Tyler K.M."/>
            <person name="de Almeida L.G."/>
            <person name="Ortiz M.F."/>
            <person name="Siervo M.A."/>
            <person name="de Moraes M.H."/>
            <person name="Cunha O.L."/>
            <person name="Mendonca-Neto R."/>
            <person name="Silva R."/>
            <person name="Teixeira S.M."/>
            <person name="Murta S.M."/>
            <person name="Sincero T.C."/>
            <person name="Mendes T.A."/>
            <person name="Urmenyi T.P."/>
            <person name="Silva V.G."/>
            <person name="da Rocha W.D."/>
            <person name="Andersson B."/>
            <person name="Romanha A.J."/>
            <person name="Steindel M."/>
            <person name="de Vasconcelos A.T."/>
            <person name="Grisard E.C."/>
        </authorList>
    </citation>
    <scope>NUCLEOTIDE SEQUENCE [LARGE SCALE GENOMIC DNA]</scope>
    <source>
        <strain evidence="3 4">SC58</strain>
    </source>
</reference>
<dbReference type="Proteomes" id="UP000031737">
    <property type="component" value="Unassembled WGS sequence"/>
</dbReference>
<evidence type="ECO:0000313" key="3">
    <source>
        <dbReference type="EMBL" id="ESL05079.1"/>
    </source>
</evidence>
<dbReference type="EMBL" id="AUPL01007416">
    <property type="protein sequence ID" value="ESL05079.1"/>
    <property type="molecule type" value="Genomic_DNA"/>
</dbReference>
<feature type="transmembrane region" description="Helical" evidence="2">
    <location>
        <begin position="178"/>
        <end position="201"/>
    </location>
</feature>
<keyword evidence="4" id="KW-1185">Reference proteome</keyword>
<keyword evidence="2" id="KW-0812">Transmembrane</keyword>